<keyword evidence="1" id="KW-0812">Transmembrane</keyword>
<evidence type="ECO:0000313" key="3">
    <source>
        <dbReference type="Proteomes" id="UP000800035"/>
    </source>
</evidence>
<keyword evidence="3" id="KW-1185">Reference proteome</keyword>
<name>A0A6A5U177_9PLEO</name>
<dbReference type="EMBL" id="ML976986">
    <property type="protein sequence ID" value="KAF1958913.1"/>
    <property type="molecule type" value="Genomic_DNA"/>
</dbReference>
<evidence type="ECO:0000256" key="1">
    <source>
        <dbReference type="SAM" id="Phobius"/>
    </source>
</evidence>
<dbReference type="OrthoDB" id="3777408at2759"/>
<gene>
    <name evidence="2" type="ORF">CC80DRAFT_441677</name>
</gene>
<reference evidence="2" key="1">
    <citation type="journal article" date="2020" name="Stud. Mycol.">
        <title>101 Dothideomycetes genomes: a test case for predicting lifestyles and emergence of pathogens.</title>
        <authorList>
            <person name="Haridas S."/>
            <person name="Albert R."/>
            <person name="Binder M."/>
            <person name="Bloem J."/>
            <person name="Labutti K."/>
            <person name="Salamov A."/>
            <person name="Andreopoulos B."/>
            <person name="Baker S."/>
            <person name="Barry K."/>
            <person name="Bills G."/>
            <person name="Bluhm B."/>
            <person name="Cannon C."/>
            <person name="Castanera R."/>
            <person name="Culley D."/>
            <person name="Daum C."/>
            <person name="Ezra D."/>
            <person name="Gonzalez J."/>
            <person name="Henrissat B."/>
            <person name="Kuo A."/>
            <person name="Liang C."/>
            <person name="Lipzen A."/>
            <person name="Lutzoni F."/>
            <person name="Magnuson J."/>
            <person name="Mondo S."/>
            <person name="Nolan M."/>
            <person name="Ohm R."/>
            <person name="Pangilinan J."/>
            <person name="Park H.-J."/>
            <person name="Ramirez L."/>
            <person name="Alfaro M."/>
            <person name="Sun H."/>
            <person name="Tritt A."/>
            <person name="Yoshinaga Y."/>
            <person name="Zwiers L.-H."/>
            <person name="Turgeon B."/>
            <person name="Goodwin S."/>
            <person name="Spatafora J."/>
            <person name="Crous P."/>
            <person name="Grigoriev I."/>
        </authorList>
    </citation>
    <scope>NUCLEOTIDE SEQUENCE</scope>
    <source>
        <strain evidence="2">CBS 675.92</strain>
    </source>
</reference>
<evidence type="ECO:0000313" key="2">
    <source>
        <dbReference type="EMBL" id="KAF1958913.1"/>
    </source>
</evidence>
<protein>
    <submittedName>
        <fullName evidence="2">Uncharacterized protein</fullName>
    </submittedName>
</protein>
<dbReference type="Proteomes" id="UP000800035">
    <property type="component" value="Unassembled WGS sequence"/>
</dbReference>
<sequence length="170" mass="18319">MNCDPSPLLVYSNSKARKSTIVQEYFLLQLNQFPEYIMIPLILLILAILSPTATSSPLNSTSTITPSLAEPTCWIPMLRKPGLERDCTFYETTRTRTVYTDCGGCGLSTRMLGHGLVSLDILDGMERVGLLMACAAVFENYYGSWGCGYDGDGLFDGCGYGCGGGGALVA</sequence>
<proteinExistence type="predicted"/>
<feature type="transmembrane region" description="Helical" evidence="1">
    <location>
        <begin position="36"/>
        <end position="54"/>
    </location>
</feature>
<keyword evidence="1" id="KW-1133">Transmembrane helix</keyword>
<keyword evidence="1" id="KW-0472">Membrane</keyword>
<accession>A0A6A5U177</accession>
<organism evidence="2 3">
    <name type="scientific">Byssothecium circinans</name>
    <dbReference type="NCBI Taxonomy" id="147558"/>
    <lineage>
        <taxon>Eukaryota</taxon>
        <taxon>Fungi</taxon>
        <taxon>Dikarya</taxon>
        <taxon>Ascomycota</taxon>
        <taxon>Pezizomycotina</taxon>
        <taxon>Dothideomycetes</taxon>
        <taxon>Pleosporomycetidae</taxon>
        <taxon>Pleosporales</taxon>
        <taxon>Massarineae</taxon>
        <taxon>Massarinaceae</taxon>
        <taxon>Byssothecium</taxon>
    </lineage>
</organism>
<dbReference type="AlphaFoldDB" id="A0A6A5U177"/>